<organism evidence="1 2">
    <name type="scientific">Clavibacter michiganensis subsp. michiganensis</name>
    <dbReference type="NCBI Taxonomy" id="33013"/>
    <lineage>
        <taxon>Bacteria</taxon>
        <taxon>Bacillati</taxon>
        <taxon>Actinomycetota</taxon>
        <taxon>Actinomycetes</taxon>
        <taxon>Micrococcales</taxon>
        <taxon>Microbacteriaceae</taxon>
        <taxon>Clavibacter</taxon>
    </lineage>
</organism>
<proteinExistence type="predicted"/>
<dbReference type="AlphaFoldDB" id="A0A251XGN0"/>
<name>A0A251XGN0_CLAMM</name>
<keyword evidence="2" id="KW-1185">Reference proteome</keyword>
<accession>A0A251XGN0</accession>
<dbReference type="Proteomes" id="UP000195062">
    <property type="component" value="Unassembled WGS sequence"/>
</dbReference>
<gene>
    <name evidence="1" type="ORF">CMMCAS07_13690</name>
</gene>
<protein>
    <submittedName>
        <fullName evidence="1">Uncharacterized protein</fullName>
    </submittedName>
</protein>
<reference evidence="1 2" key="1">
    <citation type="submission" date="2016-08" db="EMBL/GenBank/DDBJ databases">
        <title>Genome sequence of Clavibacter michiganensis subsp. michiganensis strain CASJ007.</title>
        <authorList>
            <person name="Thapa S.P."/>
            <person name="Coaker G."/>
        </authorList>
    </citation>
    <scope>NUCLEOTIDE SEQUENCE [LARGE SCALE GENOMIC DNA]</scope>
    <source>
        <strain evidence="1">CASJ007</strain>
    </source>
</reference>
<evidence type="ECO:0000313" key="1">
    <source>
        <dbReference type="EMBL" id="OUE01357.1"/>
    </source>
</evidence>
<sequence>MRKSSGMDCSASLTVLSGRWSMASASAERVVVAVALVAPPSCQSSSSSMVPL</sequence>
<comment type="caution">
    <text evidence="1">The sequence shown here is derived from an EMBL/GenBank/DDBJ whole genome shotgun (WGS) entry which is preliminary data.</text>
</comment>
<evidence type="ECO:0000313" key="2">
    <source>
        <dbReference type="Proteomes" id="UP000195062"/>
    </source>
</evidence>
<dbReference type="EMBL" id="MDHH01000003">
    <property type="protein sequence ID" value="OUE01357.1"/>
    <property type="molecule type" value="Genomic_DNA"/>
</dbReference>